<keyword evidence="2" id="KW-1185">Reference proteome</keyword>
<dbReference type="Proteomes" id="UP001279734">
    <property type="component" value="Unassembled WGS sequence"/>
</dbReference>
<dbReference type="AlphaFoldDB" id="A0AAD3S1N5"/>
<gene>
    <name evidence="1" type="ORF">Nepgr_004410</name>
</gene>
<protein>
    <submittedName>
        <fullName evidence="1">Uncharacterized protein</fullName>
    </submittedName>
</protein>
<reference evidence="1" key="1">
    <citation type="submission" date="2023-05" db="EMBL/GenBank/DDBJ databases">
        <title>Nepenthes gracilis genome sequencing.</title>
        <authorList>
            <person name="Fukushima K."/>
        </authorList>
    </citation>
    <scope>NUCLEOTIDE SEQUENCE</scope>
    <source>
        <strain evidence="1">SING2019-196</strain>
    </source>
</reference>
<dbReference type="EMBL" id="BSYO01000003">
    <property type="protein sequence ID" value="GMH02571.1"/>
    <property type="molecule type" value="Genomic_DNA"/>
</dbReference>
<comment type="caution">
    <text evidence="1">The sequence shown here is derived from an EMBL/GenBank/DDBJ whole genome shotgun (WGS) entry which is preliminary data.</text>
</comment>
<sequence>MLVVAPRKKRSHLRRRRSLQLDPEFTGEYDADRLTRQRIVFIRVVVVRRGITPTACEIMMTGRAGPTKKEIGDGCDIEEEEDRRLLEREAGQWRRERIKLVIVEALVSTLNSTGKEKLRERGFW</sequence>
<organism evidence="1 2">
    <name type="scientific">Nepenthes gracilis</name>
    <name type="common">Slender pitcher plant</name>
    <dbReference type="NCBI Taxonomy" id="150966"/>
    <lineage>
        <taxon>Eukaryota</taxon>
        <taxon>Viridiplantae</taxon>
        <taxon>Streptophyta</taxon>
        <taxon>Embryophyta</taxon>
        <taxon>Tracheophyta</taxon>
        <taxon>Spermatophyta</taxon>
        <taxon>Magnoliopsida</taxon>
        <taxon>eudicotyledons</taxon>
        <taxon>Gunneridae</taxon>
        <taxon>Pentapetalae</taxon>
        <taxon>Caryophyllales</taxon>
        <taxon>Nepenthaceae</taxon>
        <taxon>Nepenthes</taxon>
    </lineage>
</organism>
<proteinExistence type="predicted"/>
<evidence type="ECO:0000313" key="2">
    <source>
        <dbReference type="Proteomes" id="UP001279734"/>
    </source>
</evidence>
<name>A0AAD3S1N5_NEPGR</name>
<evidence type="ECO:0000313" key="1">
    <source>
        <dbReference type="EMBL" id="GMH02571.1"/>
    </source>
</evidence>
<accession>A0AAD3S1N5</accession>